<comment type="caution">
    <text evidence="5">The sequence shown here is derived from an EMBL/GenBank/DDBJ whole genome shotgun (WGS) entry which is preliminary data.</text>
</comment>
<feature type="transmembrane region" description="Helical" evidence="4">
    <location>
        <begin position="134"/>
        <end position="154"/>
    </location>
</feature>
<gene>
    <name evidence="5" type="ORF">GCM10009550_56210</name>
</gene>
<keyword evidence="4" id="KW-0812">Transmembrane</keyword>
<evidence type="ECO:0000313" key="6">
    <source>
        <dbReference type="Proteomes" id="UP001500665"/>
    </source>
</evidence>
<organism evidence="5 6">
    <name type="scientific">Actinocorallia libanotica</name>
    <dbReference type="NCBI Taxonomy" id="46162"/>
    <lineage>
        <taxon>Bacteria</taxon>
        <taxon>Bacillati</taxon>
        <taxon>Actinomycetota</taxon>
        <taxon>Actinomycetes</taxon>
        <taxon>Streptosporangiales</taxon>
        <taxon>Thermomonosporaceae</taxon>
        <taxon>Actinocorallia</taxon>
    </lineage>
</organism>
<keyword evidence="6" id="KW-1185">Reference proteome</keyword>
<dbReference type="Proteomes" id="UP001500665">
    <property type="component" value="Unassembled WGS sequence"/>
</dbReference>
<evidence type="ECO:0000256" key="2">
    <source>
        <dbReference type="ARBA" id="ARBA00023136"/>
    </source>
</evidence>
<feature type="compositionally biased region" description="Basic residues" evidence="3">
    <location>
        <begin position="104"/>
        <end position="127"/>
    </location>
</feature>
<dbReference type="EMBL" id="BAAAHH010000027">
    <property type="protein sequence ID" value="GAA0962323.1"/>
    <property type="molecule type" value="Genomic_DNA"/>
</dbReference>
<evidence type="ECO:0000256" key="3">
    <source>
        <dbReference type="SAM" id="MobiDB-lite"/>
    </source>
</evidence>
<feature type="compositionally biased region" description="Acidic residues" evidence="3">
    <location>
        <begin position="60"/>
        <end position="94"/>
    </location>
</feature>
<protein>
    <recommendedName>
        <fullName evidence="7">Mce-associated membrane protein</fullName>
    </recommendedName>
</protein>
<sequence>MKLDKLQDKDLPEETGDGTAGPAEEIVDGQLPLVEIEESEEAEGSVKDAEESEESKKDAEDAEEPGDAEGAEKEEDAEAAQDAEEAGDAEEAEAGEAGSGKATGAKKKARKAGKPEKPKKKALRPARVRRDAPLWSVIASAVVVIGLAAGTFVLRTGSGEVVSKDEVDKAVRTAAATAQHISSWDYRTIESDTKQVLGETTGDFREAYEKSAVKLLESAPAQEAVTVGLTSKAGVASVSKGQVKVLVFLNQQTTRKDADAHIEQHRLLLTMVHKDGEWLVSKLDILG</sequence>
<dbReference type="RefSeq" id="WP_344244000.1">
    <property type="nucleotide sequence ID" value="NZ_BAAAHH010000027.1"/>
</dbReference>
<comment type="subcellular location">
    <subcellularLocation>
        <location evidence="1">Membrane</location>
    </subcellularLocation>
</comment>
<dbReference type="PANTHER" id="PTHR37042:SF4">
    <property type="entry name" value="OUTER MEMBRANE PROTEIN RV1973"/>
    <property type="match status" value="1"/>
</dbReference>
<keyword evidence="4" id="KW-1133">Transmembrane helix</keyword>
<keyword evidence="2 4" id="KW-0472">Membrane</keyword>
<feature type="compositionally biased region" description="Basic and acidic residues" evidence="3">
    <location>
        <begin position="44"/>
        <end position="59"/>
    </location>
</feature>
<feature type="compositionally biased region" description="Basic and acidic residues" evidence="3">
    <location>
        <begin position="1"/>
        <end position="12"/>
    </location>
</feature>
<dbReference type="PANTHER" id="PTHR37042">
    <property type="entry name" value="OUTER MEMBRANE PROTEIN RV1973"/>
    <property type="match status" value="1"/>
</dbReference>
<feature type="region of interest" description="Disordered" evidence="3">
    <location>
        <begin position="1"/>
        <end position="127"/>
    </location>
</feature>
<reference evidence="6" key="1">
    <citation type="journal article" date="2019" name="Int. J. Syst. Evol. Microbiol.">
        <title>The Global Catalogue of Microorganisms (GCM) 10K type strain sequencing project: providing services to taxonomists for standard genome sequencing and annotation.</title>
        <authorList>
            <consortium name="The Broad Institute Genomics Platform"/>
            <consortium name="The Broad Institute Genome Sequencing Center for Infectious Disease"/>
            <person name="Wu L."/>
            <person name="Ma J."/>
        </authorList>
    </citation>
    <scope>NUCLEOTIDE SEQUENCE [LARGE SCALE GENOMIC DNA]</scope>
    <source>
        <strain evidence="6">JCM 10696</strain>
    </source>
</reference>
<evidence type="ECO:0000313" key="5">
    <source>
        <dbReference type="EMBL" id="GAA0962323.1"/>
    </source>
</evidence>
<proteinExistence type="predicted"/>
<evidence type="ECO:0008006" key="7">
    <source>
        <dbReference type="Google" id="ProtNLM"/>
    </source>
</evidence>
<name>A0ABP4CAD0_9ACTN</name>
<evidence type="ECO:0000256" key="4">
    <source>
        <dbReference type="SAM" id="Phobius"/>
    </source>
</evidence>
<evidence type="ECO:0000256" key="1">
    <source>
        <dbReference type="ARBA" id="ARBA00004370"/>
    </source>
</evidence>
<accession>A0ABP4CAD0</accession>